<proteinExistence type="predicted"/>
<evidence type="ECO:0000313" key="2">
    <source>
        <dbReference type="EMBL" id="WXR76784.1"/>
    </source>
</evidence>
<keyword evidence="1" id="KW-1133">Transmembrane helix</keyword>
<organism evidence="2 3">
    <name type="scientific">Achromobacter veterisilvae</name>
    <dbReference type="NCBI Taxonomy" id="2069367"/>
    <lineage>
        <taxon>Bacteria</taxon>
        <taxon>Pseudomonadati</taxon>
        <taxon>Pseudomonadota</taxon>
        <taxon>Betaproteobacteria</taxon>
        <taxon>Burkholderiales</taxon>
        <taxon>Alcaligenaceae</taxon>
        <taxon>Achromobacter</taxon>
    </lineage>
</organism>
<sequence>MSQRTHAESEKEVERLDAGLTAIVEKIGTFQDTWALECFRALIVLNGGGLAGAVALVAASKEQFAASLLYFIVGIAAAFIGIFSGWVMHTIQSNAWENNHSKFAESLELQYLGLSKGTLRWVNGLWIFQVAAGLGSLIAFTLGGWRFLAI</sequence>
<keyword evidence="3" id="KW-1185">Reference proteome</keyword>
<evidence type="ECO:0000256" key="1">
    <source>
        <dbReference type="SAM" id="Phobius"/>
    </source>
</evidence>
<feature type="transmembrane region" description="Helical" evidence="1">
    <location>
        <begin position="39"/>
        <end position="59"/>
    </location>
</feature>
<keyword evidence="1" id="KW-0812">Transmembrane</keyword>
<name>A0ABZ2S782_9BURK</name>
<dbReference type="RefSeq" id="WP_338881715.1">
    <property type="nucleotide sequence ID" value="NZ_CP148753.1"/>
</dbReference>
<reference evidence="2 3" key="1">
    <citation type="submission" date="2024-03" db="EMBL/GenBank/DDBJ databases">
        <title>Reference genomes for the five species model microbial community.</title>
        <authorList>
            <person name="Padfield D."/>
        </authorList>
    </citation>
    <scope>NUCLEOTIDE SEQUENCE [LARGE SCALE GENOMIC DNA]</scope>
    <source>
        <strain evidence="2 3">AB1</strain>
    </source>
</reference>
<evidence type="ECO:0008006" key="4">
    <source>
        <dbReference type="Google" id="ProtNLM"/>
    </source>
</evidence>
<gene>
    <name evidence="2" type="ORF">WHX56_15215</name>
</gene>
<evidence type="ECO:0000313" key="3">
    <source>
        <dbReference type="Proteomes" id="UP001456224"/>
    </source>
</evidence>
<feature type="transmembrane region" description="Helical" evidence="1">
    <location>
        <begin position="68"/>
        <end position="88"/>
    </location>
</feature>
<protein>
    <recommendedName>
        <fullName evidence="4">Transmembrane protein</fullName>
    </recommendedName>
</protein>
<accession>A0ABZ2S782</accession>
<feature type="transmembrane region" description="Helical" evidence="1">
    <location>
        <begin position="126"/>
        <end position="148"/>
    </location>
</feature>
<dbReference type="Proteomes" id="UP001456224">
    <property type="component" value="Chromosome"/>
</dbReference>
<dbReference type="EMBL" id="CP148753">
    <property type="protein sequence ID" value="WXR76784.1"/>
    <property type="molecule type" value="Genomic_DNA"/>
</dbReference>
<keyword evidence="1" id="KW-0472">Membrane</keyword>